<sequence>MTEKRAPLPERPLDIGAAATMEVSWAARDDTPRRRTAEDHQYTGHFLYGVHKWAGTPGRRPTSWSSRGRDRQISVAWGSPASAYREQCTWSSAGRHQRAPLTSGTIRHGGLHSWAMLEAVTLVAICSGKNEGCEAAAFKNAAYGVIDTQRLWFY</sequence>
<evidence type="ECO:0000313" key="1">
    <source>
        <dbReference type="EMBL" id="KAJ1203862.1"/>
    </source>
</evidence>
<proteinExistence type="predicted"/>
<organism evidence="1 2">
    <name type="scientific">Pleurodeles waltl</name>
    <name type="common">Iberian ribbed newt</name>
    <dbReference type="NCBI Taxonomy" id="8319"/>
    <lineage>
        <taxon>Eukaryota</taxon>
        <taxon>Metazoa</taxon>
        <taxon>Chordata</taxon>
        <taxon>Craniata</taxon>
        <taxon>Vertebrata</taxon>
        <taxon>Euteleostomi</taxon>
        <taxon>Amphibia</taxon>
        <taxon>Batrachia</taxon>
        <taxon>Caudata</taxon>
        <taxon>Salamandroidea</taxon>
        <taxon>Salamandridae</taxon>
        <taxon>Pleurodelinae</taxon>
        <taxon>Pleurodeles</taxon>
    </lineage>
</organism>
<reference evidence="1" key="1">
    <citation type="journal article" date="2022" name="bioRxiv">
        <title>Sequencing and chromosome-scale assembly of the giantPleurodeles waltlgenome.</title>
        <authorList>
            <person name="Brown T."/>
            <person name="Elewa A."/>
            <person name="Iarovenko S."/>
            <person name="Subramanian E."/>
            <person name="Araus A.J."/>
            <person name="Petzold A."/>
            <person name="Susuki M."/>
            <person name="Suzuki K.-i.T."/>
            <person name="Hayashi T."/>
            <person name="Toyoda A."/>
            <person name="Oliveira C."/>
            <person name="Osipova E."/>
            <person name="Leigh N.D."/>
            <person name="Simon A."/>
            <person name="Yun M.H."/>
        </authorList>
    </citation>
    <scope>NUCLEOTIDE SEQUENCE</scope>
    <source>
        <strain evidence="1">20211129_DDA</strain>
        <tissue evidence="1">Liver</tissue>
    </source>
</reference>
<dbReference type="Proteomes" id="UP001066276">
    <property type="component" value="Chromosome 2_1"/>
</dbReference>
<comment type="caution">
    <text evidence="1">The sequence shown here is derived from an EMBL/GenBank/DDBJ whole genome shotgun (WGS) entry which is preliminary data.</text>
</comment>
<dbReference type="EMBL" id="JANPWB010000003">
    <property type="protein sequence ID" value="KAJ1203862.1"/>
    <property type="molecule type" value="Genomic_DNA"/>
</dbReference>
<accession>A0AAV7VT94</accession>
<dbReference type="AlphaFoldDB" id="A0AAV7VT94"/>
<gene>
    <name evidence="1" type="ORF">NDU88_007643</name>
</gene>
<keyword evidence="2" id="KW-1185">Reference proteome</keyword>
<evidence type="ECO:0000313" key="2">
    <source>
        <dbReference type="Proteomes" id="UP001066276"/>
    </source>
</evidence>
<protein>
    <submittedName>
        <fullName evidence="1">Uncharacterized protein</fullName>
    </submittedName>
</protein>
<name>A0AAV7VT94_PLEWA</name>